<dbReference type="Proteomes" id="UP001607302">
    <property type="component" value="Unassembled WGS sequence"/>
</dbReference>
<organism evidence="1 2">
    <name type="scientific">Vespula squamosa</name>
    <name type="common">Southern yellow jacket</name>
    <name type="synonym">Wasp</name>
    <dbReference type="NCBI Taxonomy" id="30214"/>
    <lineage>
        <taxon>Eukaryota</taxon>
        <taxon>Metazoa</taxon>
        <taxon>Ecdysozoa</taxon>
        <taxon>Arthropoda</taxon>
        <taxon>Hexapoda</taxon>
        <taxon>Insecta</taxon>
        <taxon>Pterygota</taxon>
        <taxon>Neoptera</taxon>
        <taxon>Endopterygota</taxon>
        <taxon>Hymenoptera</taxon>
        <taxon>Apocrita</taxon>
        <taxon>Aculeata</taxon>
        <taxon>Vespoidea</taxon>
        <taxon>Vespidae</taxon>
        <taxon>Vespinae</taxon>
        <taxon>Vespula</taxon>
    </lineage>
</organism>
<sequence>MECETMISKSKGENSKKKEWPGIRTYENSVTRIEPNLLIIEIGRLIPFIKGQNVKFFPFNMPSIEIGFIHIIGIILEVSYFGNYCELQVDDGTGILNVMYNTKRHFSEQTKRNEAQNSNNDQKSTVNNKIQKIEDLQPGKYAYLQGFLSLNNYKNVNCIDFKNKSPSENFWCSQPLLFAVKLQLISEKEYYRKMYAWFGSAESRYI</sequence>
<keyword evidence="2" id="KW-1185">Reference proteome</keyword>
<dbReference type="Gene3D" id="2.40.50.140">
    <property type="entry name" value="Nucleic acid-binding proteins"/>
    <property type="match status" value="1"/>
</dbReference>
<comment type="caution">
    <text evidence="1">The sequence shown here is derived from an EMBL/GenBank/DDBJ whole genome shotgun (WGS) entry which is preliminary data.</text>
</comment>
<reference evidence="1 2" key="1">
    <citation type="journal article" date="2024" name="Ann. Entomol. Soc. Am.">
        <title>Genomic analyses of the southern and eastern yellowjacket wasps (Hymenoptera: Vespidae) reveal evolutionary signatures of social life.</title>
        <authorList>
            <person name="Catto M.A."/>
            <person name="Caine P.B."/>
            <person name="Orr S.E."/>
            <person name="Hunt B.G."/>
            <person name="Goodisman M.A.D."/>
        </authorList>
    </citation>
    <scope>NUCLEOTIDE SEQUENCE [LARGE SCALE GENOMIC DNA]</scope>
    <source>
        <strain evidence="1">233</strain>
        <tissue evidence="1">Head and thorax</tissue>
    </source>
</reference>
<protein>
    <submittedName>
        <fullName evidence="1">Uncharacterized protein</fullName>
    </submittedName>
</protein>
<dbReference type="InterPro" id="IPR012340">
    <property type="entry name" value="NA-bd_OB-fold"/>
</dbReference>
<gene>
    <name evidence="1" type="ORF">V1478_005485</name>
</gene>
<accession>A0ABD2BEA5</accession>
<name>A0ABD2BEA5_VESSQ</name>
<dbReference type="AlphaFoldDB" id="A0ABD2BEA5"/>
<dbReference type="EMBL" id="JAUDFV010000110">
    <property type="protein sequence ID" value="KAL2731072.1"/>
    <property type="molecule type" value="Genomic_DNA"/>
</dbReference>
<evidence type="ECO:0000313" key="1">
    <source>
        <dbReference type="EMBL" id="KAL2731072.1"/>
    </source>
</evidence>
<proteinExistence type="predicted"/>
<evidence type="ECO:0000313" key="2">
    <source>
        <dbReference type="Proteomes" id="UP001607302"/>
    </source>
</evidence>